<name>A0A318QWC9_9PROT</name>
<comment type="caution">
    <text evidence="2">The sequence shown here is derived from an EMBL/GenBank/DDBJ whole genome shotgun (WGS) entry which is preliminary data.</text>
</comment>
<keyword evidence="1" id="KW-0472">Membrane</keyword>
<dbReference type="AlphaFoldDB" id="A0A318QWC9"/>
<evidence type="ECO:0000256" key="1">
    <source>
        <dbReference type="SAM" id="Phobius"/>
    </source>
</evidence>
<evidence type="ECO:0000313" key="2">
    <source>
        <dbReference type="EMBL" id="PYD81631.1"/>
    </source>
</evidence>
<proteinExistence type="predicted"/>
<keyword evidence="1" id="KW-0812">Transmembrane</keyword>
<accession>A0A318QWC9</accession>
<gene>
    <name evidence="2" type="ORF">CFR80_10875</name>
</gene>
<feature type="transmembrane region" description="Helical" evidence="1">
    <location>
        <begin position="55"/>
        <end position="73"/>
    </location>
</feature>
<keyword evidence="1" id="KW-1133">Transmembrane helix</keyword>
<evidence type="ECO:0000313" key="3">
    <source>
        <dbReference type="Proteomes" id="UP000247417"/>
    </source>
</evidence>
<dbReference type="EMBL" id="NKTX01000025">
    <property type="protein sequence ID" value="PYD81631.1"/>
    <property type="molecule type" value="Genomic_DNA"/>
</dbReference>
<reference evidence="2 3" key="1">
    <citation type="submission" date="2017-07" db="EMBL/GenBank/DDBJ databases">
        <title>A draft genome sequence of Komagataeibacter oboediens LMG 18849.</title>
        <authorList>
            <person name="Skraban J."/>
            <person name="Cleenwerck I."/>
            <person name="Vandamme P."/>
            <person name="Trcek J."/>
        </authorList>
    </citation>
    <scope>NUCLEOTIDE SEQUENCE [LARGE SCALE GENOMIC DNA]</scope>
    <source>
        <strain evidence="2 3">LMG 18849</strain>
    </source>
</reference>
<protein>
    <submittedName>
        <fullName evidence="2">Uncharacterized protein</fullName>
    </submittedName>
</protein>
<sequence length="117" mass="12358">MGEEGAVALACLALWQGVAMVWPDMIPAPGAVLLAAWCAHDALLAAIGRGIPSELWAVALVATFFSAVMYGLVAQLGRMLTGKGGGRQRCNRGTKRCHMPDDGKACCGPTWPVCCRW</sequence>
<dbReference type="Proteomes" id="UP000247417">
    <property type="component" value="Unassembled WGS sequence"/>
</dbReference>
<organism evidence="2 3">
    <name type="scientific">Komagataeibacter oboediens</name>
    <dbReference type="NCBI Taxonomy" id="65958"/>
    <lineage>
        <taxon>Bacteria</taxon>
        <taxon>Pseudomonadati</taxon>
        <taxon>Pseudomonadota</taxon>
        <taxon>Alphaproteobacteria</taxon>
        <taxon>Acetobacterales</taxon>
        <taxon>Acetobacteraceae</taxon>
        <taxon>Komagataeibacter</taxon>
    </lineage>
</organism>